<dbReference type="Proteomes" id="UP000230353">
    <property type="component" value="Unassembled WGS sequence"/>
</dbReference>
<dbReference type="InterPro" id="IPR011765">
    <property type="entry name" value="Pept_M16_N"/>
</dbReference>
<name>A0A2H0WKR9_9BACT</name>
<feature type="domain" description="Peptidase M16 N-terminal" evidence="3">
    <location>
        <begin position="21"/>
        <end position="116"/>
    </location>
</feature>
<comment type="caution">
    <text evidence="4">The sequence shown here is derived from an EMBL/GenBank/DDBJ whole genome shotgun (WGS) entry which is preliminary data.</text>
</comment>
<dbReference type="Gene3D" id="3.30.830.10">
    <property type="entry name" value="Metalloenzyme, LuxS/M16 peptidase-like"/>
    <property type="match status" value="1"/>
</dbReference>
<organism evidence="4 5">
    <name type="scientific">Candidatus Tagabacteria bacterium CG09_land_8_20_14_0_10_41_14</name>
    <dbReference type="NCBI Taxonomy" id="1975021"/>
    <lineage>
        <taxon>Bacteria</taxon>
        <taxon>Candidatus Tagaibacteriota</taxon>
    </lineage>
</organism>
<dbReference type="GO" id="GO:0046872">
    <property type="term" value="F:metal ion binding"/>
    <property type="evidence" value="ECO:0007669"/>
    <property type="project" value="InterPro"/>
</dbReference>
<dbReference type="PANTHER" id="PTHR11851">
    <property type="entry name" value="METALLOPROTEASE"/>
    <property type="match status" value="1"/>
</dbReference>
<keyword evidence="2" id="KW-0472">Membrane</keyword>
<dbReference type="InterPro" id="IPR050361">
    <property type="entry name" value="MPP/UQCRC_Complex"/>
</dbReference>
<evidence type="ECO:0000259" key="3">
    <source>
        <dbReference type="Pfam" id="PF00675"/>
    </source>
</evidence>
<dbReference type="InterPro" id="IPR011249">
    <property type="entry name" value="Metalloenz_LuxS/M16"/>
</dbReference>
<evidence type="ECO:0000313" key="4">
    <source>
        <dbReference type="EMBL" id="PIS13237.1"/>
    </source>
</evidence>
<gene>
    <name evidence="4" type="ORF">COT67_02850</name>
</gene>
<keyword evidence="2" id="KW-0812">Transmembrane</keyword>
<proteinExistence type="inferred from homology"/>
<reference evidence="5" key="1">
    <citation type="submission" date="2017-09" db="EMBL/GenBank/DDBJ databases">
        <title>Depth-based differentiation of microbial function through sediment-hosted aquifers and enrichment of novel symbionts in the deep terrestrial subsurface.</title>
        <authorList>
            <person name="Probst A.J."/>
            <person name="Ladd B."/>
            <person name="Jarett J.K."/>
            <person name="Geller-Mcgrath D.E."/>
            <person name="Sieber C.M.K."/>
            <person name="Emerson J.B."/>
            <person name="Anantharaman K."/>
            <person name="Thomas B.C."/>
            <person name="Malmstrom R."/>
            <person name="Stieglmeier M."/>
            <person name="Klingl A."/>
            <person name="Woyke T."/>
            <person name="Ryan C.M."/>
            <person name="Banfield J.F."/>
        </authorList>
    </citation>
    <scope>NUCLEOTIDE SEQUENCE [LARGE SCALE GENOMIC DNA]</scope>
</reference>
<feature type="transmembrane region" description="Helical" evidence="2">
    <location>
        <begin position="12"/>
        <end position="33"/>
    </location>
</feature>
<dbReference type="SUPFAM" id="SSF63411">
    <property type="entry name" value="LuxS/MPP-like metallohydrolase"/>
    <property type="match status" value="1"/>
</dbReference>
<keyword evidence="2" id="KW-1133">Transmembrane helix</keyword>
<dbReference type="AlphaFoldDB" id="A0A2H0WKR9"/>
<evidence type="ECO:0000256" key="2">
    <source>
        <dbReference type="SAM" id="Phobius"/>
    </source>
</evidence>
<comment type="similarity">
    <text evidence="1">Belongs to the peptidase M16 family.</text>
</comment>
<protein>
    <recommendedName>
        <fullName evidence="3">Peptidase M16 N-terminal domain-containing protein</fullName>
    </recommendedName>
</protein>
<dbReference type="PANTHER" id="PTHR11851:SF49">
    <property type="entry name" value="MITOCHONDRIAL-PROCESSING PEPTIDASE SUBUNIT ALPHA"/>
    <property type="match status" value="1"/>
</dbReference>
<sequence length="130" mass="14574">MNFETAISRQGMPVYVFPMPHAASIALGILVFAGTRDEKWPEEAGLAHAFEHMLFQGNSRMRNSKEISGEIDSVGGNLNAFTSKEMTFYHRVVPCAAFDIGVKSLVGQVKSSLFRENIRLAEKHWGWQSR</sequence>
<dbReference type="EMBL" id="PEZL01000041">
    <property type="protein sequence ID" value="PIS13237.1"/>
    <property type="molecule type" value="Genomic_DNA"/>
</dbReference>
<dbReference type="Pfam" id="PF00675">
    <property type="entry name" value="Peptidase_M16"/>
    <property type="match status" value="1"/>
</dbReference>
<evidence type="ECO:0000256" key="1">
    <source>
        <dbReference type="ARBA" id="ARBA00007261"/>
    </source>
</evidence>
<evidence type="ECO:0000313" key="5">
    <source>
        <dbReference type="Proteomes" id="UP000230353"/>
    </source>
</evidence>
<accession>A0A2H0WKR9</accession>